<protein>
    <recommendedName>
        <fullName evidence="10">Tyrosine recombinase XerC</fullName>
    </recommendedName>
</protein>
<dbReference type="PANTHER" id="PTHR30349">
    <property type="entry name" value="PHAGE INTEGRASE-RELATED"/>
    <property type="match status" value="1"/>
</dbReference>
<dbReference type="Pfam" id="PF02899">
    <property type="entry name" value="Phage_int_SAM_1"/>
    <property type="match status" value="1"/>
</dbReference>
<dbReference type="NCBIfam" id="NF040815">
    <property type="entry name" value="recomb_XerA_Arch"/>
    <property type="match status" value="1"/>
</dbReference>
<comment type="function">
    <text evidence="10">Site-specific tyrosine recombinase, which acts by catalyzing the cutting and rejoining of the recombining DNA molecules. The XerC-XerD complex is essential to convert dimers of the bacterial chromosome into monomers to permit their segregation at cell division. It also contributes to the segregational stability of plasmids.</text>
</comment>
<dbReference type="RefSeq" id="WP_191799187.1">
    <property type="nucleotide sequence ID" value="NZ_JACSQL010000002.1"/>
</dbReference>
<dbReference type="InterPro" id="IPR050090">
    <property type="entry name" value="Tyrosine_recombinase_XerCD"/>
</dbReference>
<evidence type="ECO:0000313" key="14">
    <source>
        <dbReference type="Proteomes" id="UP000608071"/>
    </source>
</evidence>
<dbReference type="CDD" id="cd00798">
    <property type="entry name" value="INT_XerDC_C"/>
    <property type="match status" value="1"/>
</dbReference>
<dbReference type="HAMAP" id="MF_01808">
    <property type="entry name" value="Recomb_XerC_XerD"/>
    <property type="match status" value="1"/>
</dbReference>
<sequence length="301" mass="34318">MRKYVQPYMDYLQEDKGSSVSTLESYKRDIEQFIGYMNREQHMDADVEASEITRTHIVLYLSYLKKEGKAASTIARNVVSLRSFFHYLMFKGLVSKDPTYHLDSPKTEKNPPKILSISEVDRLLSIPDPSVPSGLRDKAMLELLYATGIKVSELVHLNVEDLNTQLKYVRTGRDSAKERVIPVTGIAARATTEYLESARSKLLREHIDEQALFVNTNGSRLTRQGIWKMIKKYAEEAGLAGEGITPHTLRHSFAAHLLENGADLRSVQEMMGHADISTTQIYNQVVKRNMKDVYDHYHPRA</sequence>
<comment type="similarity">
    <text evidence="10">Belongs to the 'phage' integrase family. XerC subfamily.</text>
</comment>
<keyword evidence="7 10" id="KW-0238">DNA-binding</keyword>
<dbReference type="InterPro" id="IPR011010">
    <property type="entry name" value="DNA_brk_join_enz"/>
</dbReference>
<keyword evidence="4 10" id="KW-0132">Cell division</keyword>
<evidence type="ECO:0000256" key="9">
    <source>
        <dbReference type="ARBA" id="ARBA00023306"/>
    </source>
</evidence>
<feature type="active site" evidence="10">
    <location>
        <position position="247"/>
    </location>
</feature>
<evidence type="ECO:0000256" key="6">
    <source>
        <dbReference type="ARBA" id="ARBA00022908"/>
    </source>
</evidence>
<evidence type="ECO:0000256" key="3">
    <source>
        <dbReference type="ARBA" id="ARBA00022490"/>
    </source>
</evidence>
<feature type="active site" evidence="10">
    <location>
        <position position="250"/>
    </location>
</feature>
<dbReference type="InterPro" id="IPR010998">
    <property type="entry name" value="Integrase_recombinase_N"/>
</dbReference>
<keyword evidence="6 10" id="KW-0229">DNA integration</keyword>
<evidence type="ECO:0000256" key="7">
    <source>
        <dbReference type="ARBA" id="ARBA00023125"/>
    </source>
</evidence>
<feature type="active site" evidence="10">
    <location>
        <position position="273"/>
    </location>
</feature>
<organism evidence="13 14">
    <name type="scientific">Paenibacillus gallinarum</name>
    <dbReference type="NCBI Taxonomy" id="2762232"/>
    <lineage>
        <taxon>Bacteria</taxon>
        <taxon>Bacillati</taxon>
        <taxon>Bacillota</taxon>
        <taxon>Bacilli</taxon>
        <taxon>Bacillales</taxon>
        <taxon>Paenibacillaceae</taxon>
        <taxon>Paenibacillus</taxon>
    </lineage>
</organism>
<feature type="domain" description="Core-binding (CB)" evidence="12">
    <location>
        <begin position="1"/>
        <end position="89"/>
    </location>
</feature>
<dbReference type="Pfam" id="PF00589">
    <property type="entry name" value="Phage_integrase"/>
    <property type="match status" value="1"/>
</dbReference>
<feature type="domain" description="Tyr recombinase" evidence="11">
    <location>
        <begin position="110"/>
        <end position="295"/>
    </location>
</feature>
<dbReference type="SUPFAM" id="SSF56349">
    <property type="entry name" value="DNA breaking-rejoining enzymes"/>
    <property type="match status" value="1"/>
</dbReference>
<dbReference type="EMBL" id="JACSQL010000002">
    <property type="protein sequence ID" value="MBD7967977.1"/>
    <property type="molecule type" value="Genomic_DNA"/>
</dbReference>
<evidence type="ECO:0000256" key="2">
    <source>
        <dbReference type="ARBA" id="ARBA00010450"/>
    </source>
</evidence>
<comment type="subcellular location">
    <subcellularLocation>
        <location evidence="1 10">Cytoplasm</location>
    </subcellularLocation>
</comment>
<dbReference type="PROSITE" id="PS51900">
    <property type="entry name" value="CB"/>
    <property type="match status" value="1"/>
</dbReference>
<dbReference type="Gene3D" id="1.10.443.10">
    <property type="entry name" value="Intergrase catalytic core"/>
    <property type="match status" value="1"/>
</dbReference>
<dbReference type="InterPro" id="IPR002104">
    <property type="entry name" value="Integrase_catalytic"/>
</dbReference>
<dbReference type="InterPro" id="IPR023009">
    <property type="entry name" value="Tyrosine_recombinase_XerC/XerD"/>
</dbReference>
<dbReference type="InterPro" id="IPR013762">
    <property type="entry name" value="Integrase-like_cat_sf"/>
</dbReference>
<name>A0ABR8SX04_9BACL</name>
<evidence type="ECO:0000259" key="11">
    <source>
        <dbReference type="PROSITE" id="PS51898"/>
    </source>
</evidence>
<comment type="caution">
    <text evidence="13">The sequence shown here is derived from an EMBL/GenBank/DDBJ whole genome shotgun (WGS) entry which is preliminary data.</text>
</comment>
<keyword evidence="8 10" id="KW-0233">DNA recombination</keyword>
<comment type="subunit">
    <text evidence="10">Forms a cyclic heterotetrameric complex composed of two molecules of XerC and two molecules of XerD.</text>
</comment>
<proteinExistence type="inferred from homology"/>
<dbReference type="PANTHER" id="PTHR30349:SF81">
    <property type="entry name" value="TYROSINE RECOMBINASE XERC"/>
    <property type="match status" value="1"/>
</dbReference>
<dbReference type="InterPro" id="IPR004107">
    <property type="entry name" value="Integrase_SAM-like_N"/>
</dbReference>
<dbReference type="InterPro" id="IPR044068">
    <property type="entry name" value="CB"/>
</dbReference>
<evidence type="ECO:0000256" key="5">
    <source>
        <dbReference type="ARBA" id="ARBA00022829"/>
    </source>
</evidence>
<evidence type="ECO:0000256" key="1">
    <source>
        <dbReference type="ARBA" id="ARBA00004496"/>
    </source>
</evidence>
<reference evidence="13 14" key="1">
    <citation type="submission" date="2020-08" db="EMBL/GenBank/DDBJ databases">
        <title>A Genomic Blueprint of the Chicken Gut Microbiome.</title>
        <authorList>
            <person name="Gilroy R."/>
            <person name="Ravi A."/>
            <person name="Getino M."/>
            <person name="Pursley I."/>
            <person name="Horton D.L."/>
            <person name="Alikhan N.-F."/>
            <person name="Baker D."/>
            <person name="Gharbi K."/>
            <person name="Hall N."/>
            <person name="Watson M."/>
            <person name="Adriaenssens E.M."/>
            <person name="Foster-Nyarko E."/>
            <person name="Jarju S."/>
            <person name="Secka A."/>
            <person name="Antonio M."/>
            <person name="Oren A."/>
            <person name="Chaudhuri R."/>
            <person name="La Ragione R.M."/>
            <person name="Hildebrand F."/>
            <person name="Pallen M.J."/>
        </authorList>
    </citation>
    <scope>NUCLEOTIDE SEQUENCE [LARGE SCALE GENOMIC DNA]</scope>
    <source>
        <strain evidence="13 14">Sa2BVA9</strain>
    </source>
</reference>
<dbReference type="PROSITE" id="PS51898">
    <property type="entry name" value="TYR_RECOMBINASE"/>
    <property type="match status" value="1"/>
</dbReference>
<evidence type="ECO:0000256" key="8">
    <source>
        <dbReference type="ARBA" id="ARBA00023172"/>
    </source>
</evidence>
<evidence type="ECO:0000256" key="10">
    <source>
        <dbReference type="HAMAP-Rule" id="MF_01808"/>
    </source>
</evidence>
<comment type="similarity">
    <text evidence="2">Belongs to the 'phage' integrase family. XerD subfamily.</text>
</comment>
<gene>
    <name evidence="13" type="primary">xerD</name>
    <name evidence="10" type="synonym">xerC</name>
    <name evidence="13" type="ORF">H9647_07870</name>
</gene>
<feature type="active site" description="O-(3'-phospho-DNA)-tyrosine intermediate" evidence="10">
    <location>
        <position position="282"/>
    </location>
</feature>
<evidence type="ECO:0000313" key="13">
    <source>
        <dbReference type="EMBL" id="MBD7967977.1"/>
    </source>
</evidence>
<keyword evidence="14" id="KW-1185">Reference proteome</keyword>
<dbReference type="Proteomes" id="UP000608071">
    <property type="component" value="Unassembled WGS sequence"/>
</dbReference>
<dbReference type="NCBIfam" id="TIGR02225">
    <property type="entry name" value="recomb_XerD"/>
    <property type="match status" value="1"/>
</dbReference>
<keyword evidence="3 10" id="KW-0963">Cytoplasm</keyword>
<accession>A0ABR8SX04</accession>
<dbReference type="Gene3D" id="1.10.150.130">
    <property type="match status" value="1"/>
</dbReference>
<keyword evidence="5 10" id="KW-0159">Chromosome partition</keyword>
<keyword evidence="9 10" id="KW-0131">Cell cycle</keyword>
<evidence type="ECO:0000259" key="12">
    <source>
        <dbReference type="PROSITE" id="PS51900"/>
    </source>
</evidence>
<dbReference type="InterPro" id="IPR011932">
    <property type="entry name" value="Recomb_XerD"/>
</dbReference>
<dbReference type="NCBIfam" id="NF001399">
    <property type="entry name" value="PRK00283.1"/>
    <property type="match status" value="1"/>
</dbReference>
<evidence type="ECO:0000256" key="4">
    <source>
        <dbReference type="ARBA" id="ARBA00022618"/>
    </source>
</evidence>
<comment type="caution">
    <text evidence="10">Lacks conserved residue(s) required for the propagation of feature annotation.</text>
</comment>